<dbReference type="InterPro" id="IPR003838">
    <property type="entry name" value="ABC3_permease_C"/>
</dbReference>
<dbReference type="RefSeq" id="WP_379750390.1">
    <property type="nucleotide sequence ID" value="NZ_JBHTCP010000047.1"/>
</dbReference>
<dbReference type="Pfam" id="PF02687">
    <property type="entry name" value="FtsX"/>
    <property type="match status" value="1"/>
</dbReference>
<evidence type="ECO:0000313" key="14">
    <source>
        <dbReference type="Proteomes" id="UP001596549"/>
    </source>
</evidence>
<evidence type="ECO:0000313" key="13">
    <source>
        <dbReference type="EMBL" id="MFC7372824.1"/>
    </source>
</evidence>
<evidence type="ECO:0000256" key="6">
    <source>
        <dbReference type="ARBA" id="ARBA00022475"/>
    </source>
</evidence>
<evidence type="ECO:0000256" key="9">
    <source>
        <dbReference type="ARBA" id="ARBA00023136"/>
    </source>
</evidence>
<name>A0ABW2NTZ3_9BACL</name>
<dbReference type="Proteomes" id="UP001596549">
    <property type="component" value="Unassembled WGS sequence"/>
</dbReference>
<keyword evidence="7 11" id="KW-0812">Transmembrane</keyword>
<dbReference type="InterPro" id="IPR051125">
    <property type="entry name" value="ABC-4/HrtB_transporter"/>
</dbReference>
<comment type="caution">
    <text evidence="13">The sequence shown here is derived from an EMBL/GenBank/DDBJ whole genome shotgun (WGS) entry which is preliminary data.</text>
</comment>
<evidence type="ECO:0000256" key="2">
    <source>
        <dbReference type="ARBA" id="ARBA00008697"/>
    </source>
</evidence>
<evidence type="ECO:0000256" key="8">
    <source>
        <dbReference type="ARBA" id="ARBA00022989"/>
    </source>
</evidence>
<gene>
    <name evidence="13" type="ORF">ACFQPF_14245</name>
</gene>
<keyword evidence="14" id="KW-1185">Reference proteome</keyword>
<comment type="function">
    <text evidence="10">Part of the ABC transporter complex hrt involved in hemin import. Responsible for the translocation of the substrate across the membrane.</text>
</comment>
<comment type="subcellular location">
    <subcellularLocation>
        <location evidence="1">Cell membrane</location>
        <topology evidence="1">Multi-pass membrane protein</topology>
    </subcellularLocation>
</comment>
<evidence type="ECO:0000256" key="11">
    <source>
        <dbReference type="SAM" id="Phobius"/>
    </source>
</evidence>
<evidence type="ECO:0000256" key="4">
    <source>
        <dbReference type="ARBA" id="ARBA00016962"/>
    </source>
</evidence>
<keyword evidence="6" id="KW-1003">Cell membrane</keyword>
<keyword evidence="5" id="KW-0813">Transport</keyword>
<keyword evidence="8 11" id="KW-1133">Transmembrane helix</keyword>
<evidence type="ECO:0000256" key="5">
    <source>
        <dbReference type="ARBA" id="ARBA00022448"/>
    </source>
</evidence>
<reference evidence="14" key="1">
    <citation type="journal article" date="2019" name="Int. J. Syst. Evol. Microbiol.">
        <title>The Global Catalogue of Microorganisms (GCM) 10K type strain sequencing project: providing services to taxonomists for standard genome sequencing and annotation.</title>
        <authorList>
            <consortium name="The Broad Institute Genomics Platform"/>
            <consortium name="The Broad Institute Genome Sequencing Center for Infectious Disease"/>
            <person name="Wu L."/>
            <person name="Ma J."/>
        </authorList>
    </citation>
    <scope>NUCLEOTIDE SEQUENCE [LARGE SCALE GENOMIC DNA]</scope>
    <source>
        <strain evidence="14">NBRC 106396</strain>
    </source>
</reference>
<evidence type="ECO:0000259" key="12">
    <source>
        <dbReference type="Pfam" id="PF02687"/>
    </source>
</evidence>
<dbReference type="EMBL" id="JBHTCP010000047">
    <property type="protein sequence ID" value="MFC7372824.1"/>
    <property type="molecule type" value="Genomic_DNA"/>
</dbReference>
<evidence type="ECO:0000256" key="7">
    <source>
        <dbReference type="ARBA" id="ARBA00022692"/>
    </source>
</evidence>
<feature type="transmembrane region" description="Helical" evidence="11">
    <location>
        <begin position="327"/>
        <end position="349"/>
    </location>
</feature>
<keyword evidence="9 11" id="KW-0472">Membrane</keyword>
<dbReference type="PANTHER" id="PTHR43738:SF1">
    <property type="entry name" value="HEMIN TRANSPORT SYSTEM PERMEASE PROTEIN HRTB-RELATED"/>
    <property type="match status" value="1"/>
</dbReference>
<accession>A0ABW2NTZ3</accession>
<evidence type="ECO:0000256" key="3">
    <source>
        <dbReference type="ARBA" id="ARBA00011131"/>
    </source>
</evidence>
<feature type="transmembrane region" description="Helical" evidence="11">
    <location>
        <begin position="243"/>
        <end position="265"/>
    </location>
</feature>
<comment type="similarity">
    <text evidence="2">Belongs to the ABC-4 integral membrane protein family. HrtB subfamily.</text>
</comment>
<sequence>MFLSLRELIYAKTRYFMMSFIIVLIAVLVLFVTGLAGGLSTDNGSAVAELNSDYIVLQSQSDNRISSSELPSATVTAVESELGNSSSAPLSIWMGSVFKPGSTGKKQDVTYMGISTFSTITPNVIEGRIFNESSLHEAVADISLKEEGYKLGSKIEDKTTGTVLAIVGFTENQSYSHSPVLHVNGKTFAALHPKKQLVINAVAVKATQDTADKLDKNVSGIDVISKKEALQGIPGFKEEQGSLQMMIVFLFVIAAFVLAVFFYVITIQKSNQFGVLKAIGVTSAYLASSVITQILFLTVSALVMAIAITYGLAAILPPSLPFDLQPVQVIFCCILFLGVSLAGSLLSLYRIMKIDPLSAIGGTAA</sequence>
<organism evidence="13 14">
    <name type="scientific">Fictibacillus iocasae</name>
    <dbReference type="NCBI Taxonomy" id="2715437"/>
    <lineage>
        <taxon>Bacteria</taxon>
        <taxon>Bacillati</taxon>
        <taxon>Bacillota</taxon>
        <taxon>Bacilli</taxon>
        <taxon>Bacillales</taxon>
        <taxon>Fictibacillaceae</taxon>
        <taxon>Fictibacillus</taxon>
    </lineage>
</organism>
<evidence type="ECO:0000256" key="10">
    <source>
        <dbReference type="ARBA" id="ARBA00024973"/>
    </source>
</evidence>
<feature type="transmembrane region" description="Helical" evidence="11">
    <location>
        <begin position="285"/>
        <end position="315"/>
    </location>
</feature>
<evidence type="ECO:0000256" key="1">
    <source>
        <dbReference type="ARBA" id="ARBA00004651"/>
    </source>
</evidence>
<proteinExistence type="inferred from homology"/>
<comment type="subunit">
    <text evidence="3">The complex is composed of two ATP-binding proteins (HrtA), two transmembrane proteins (HrtB) and a solute-binding protein.</text>
</comment>
<feature type="domain" description="ABC3 transporter permease C-terminal" evidence="12">
    <location>
        <begin position="245"/>
        <end position="356"/>
    </location>
</feature>
<protein>
    <recommendedName>
        <fullName evidence="4">Putative hemin transport system permease protein HrtB</fullName>
    </recommendedName>
</protein>
<dbReference type="PANTHER" id="PTHR43738">
    <property type="entry name" value="ABC TRANSPORTER, MEMBRANE PROTEIN"/>
    <property type="match status" value="1"/>
</dbReference>